<feature type="region of interest" description="Disordered" evidence="1">
    <location>
        <begin position="1"/>
        <end position="34"/>
    </location>
</feature>
<comment type="caution">
    <text evidence="3">The sequence shown here is derived from an EMBL/GenBank/DDBJ whole genome shotgun (WGS) entry which is preliminary data.</text>
</comment>
<organism evidence="3 4">
    <name type="scientific">Mucor plumbeus</name>
    <dbReference type="NCBI Taxonomy" id="97098"/>
    <lineage>
        <taxon>Eukaryota</taxon>
        <taxon>Fungi</taxon>
        <taxon>Fungi incertae sedis</taxon>
        <taxon>Mucoromycota</taxon>
        <taxon>Mucoromycotina</taxon>
        <taxon>Mucoromycetes</taxon>
        <taxon>Mucorales</taxon>
        <taxon>Mucorineae</taxon>
        <taxon>Mucoraceae</taxon>
        <taxon>Mucor</taxon>
    </lineage>
</organism>
<evidence type="ECO:0000256" key="1">
    <source>
        <dbReference type="SAM" id="MobiDB-lite"/>
    </source>
</evidence>
<keyword evidence="2" id="KW-0472">Membrane</keyword>
<reference evidence="3" key="1">
    <citation type="submission" date="2020-12" db="EMBL/GenBank/DDBJ databases">
        <title>Metabolic potential, ecology and presence of endohyphal bacteria is reflected in genomic diversity of Mucoromycotina.</title>
        <authorList>
            <person name="Muszewska A."/>
            <person name="Okrasinska A."/>
            <person name="Steczkiewicz K."/>
            <person name="Drgas O."/>
            <person name="Orlowska M."/>
            <person name="Perlinska-Lenart U."/>
            <person name="Aleksandrzak-Piekarczyk T."/>
            <person name="Szatraj K."/>
            <person name="Zielenkiewicz U."/>
            <person name="Pilsyk S."/>
            <person name="Malc E."/>
            <person name="Mieczkowski P."/>
            <person name="Kruszewska J.S."/>
            <person name="Biernat P."/>
            <person name="Pawlowska J."/>
        </authorList>
    </citation>
    <scope>NUCLEOTIDE SEQUENCE</scope>
    <source>
        <strain evidence="3">CBS 226.32</strain>
    </source>
</reference>
<dbReference type="Proteomes" id="UP000650833">
    <property type="component" value="Unassembled WGS sequence"/>
</dbReference>
<evidence type="ECO:0000313" key="4">
    <source>
        <dbReference type="Proteomes" id="UP000650833"/>
    </source>
</evidence>
<feature type="compositionally biased region" description="Basic and acidic residues" evidence="1">
    <location>
        <begin position="23"/>
        <end position="34"/>
    </location>
</feature>
<evidence type="ECO:0000313" key="3">
    <source>
        <dbReference type="EMBL" id="KAG2202325.1"/>
    </source>
</evidence>
<proteinExistence type="predicted"/>
<dbReference type="AlphaFoldDB" id="A0A8H7V084"/>
<keyword evidence="2" id="KW-0812">Transmembrane</keyword>
<dbReference type="EMBL" id="JAEPRC010000260">
    <property type="protein sequence ID" value="KAG2202325.1"/>
    <property type="molecule type" value="Genomic_DNA"/>
</dbReference>
<evidence type="ECO:0000256" key="2">
    <source>
        <dbReference type="SAM" id="Phobius"/>
    </source>
</evidence>
<sequence>MAQHTPPGAFPALNASKSHTNLKRKEQHVNEDSNLRFKAQMTKFKSYFHKKEKVVTVHTEPSKRKGFWKKKEKSNEIIMQQQTNTVGSLFTMSIPITISNTTHYYGNSTPTIPTATSIVQQLIVLPPLQVYGFMFLIGLLLLVIAFAILQIHRTLSIFQLAVDGLKYILVGFTSNSISALSFLKSWF</sequence>
<gene>
    <name evidence="3" type="ORF">INT46_010329</name>
</gene>
<keyword evidence="4" id="KW-1185">Reference proteome</keyword>
<dbReference type="OrthoDB" id="2277277at2759"/>
<feature type="transmembrane region" description="Helical" evidence="2">
    <location>
        <begin position="130"/>
        <end position="152"/>
    </location>
</feature>
<name>A0A8H7V084_9FUNG</name>
<keyword evidence="2" id="KW-1133">Transmembrane helix</keyword>
<accession>A0A8H7V084</accession>
<protein>
    <submittedName>
        <fullName evidence="3">Uncharacterized protein</fullName>
    </submittedName>
</protein>